<dbReference type="EMBL" id="KN817663">
    <property type="protein sequence ID" value="KJA14866.1"/>
    <property type="molecule type" value="Genomic_DNA"/>
</dbReference>
<accession>A0A0D2NE06</accession>
<protein>
    <submittedName>
        <fullName evidence="1">Uncharacterized protein</fullName>
    </submittedName>
</protein>
<keyword evidence="2" id="KW-1185">Reference proteome</keyword>
<dbReference type="OrthoDB" id="3253907at2759"/>
<dbReference type="AlphaFoldDB" id="A0A0D2NE06"/>
<proteinExistence type="predicted"/>
<organism evidence="1 2">
    <name type="scientific">Hypholoma sublateritium (strain FD-334 SS-4)</name>
    <dbReference type="NCBI Taxonomy" id="945553"/>
    <lineage>
        <taxon>Eukaryota</taxon>
        <taxon>Fungi</taxon>
        <taxon>Dikarya</taxon>
        <taxon>Basidiomycota</taxon>
        <taxon>Agaricomycotina</taxon>
        <taxon>Agaricomycetes</taxon>
        <taxon>Agaricomycetidae</taxon>
        <taxon>Agaricales</taxon>
        <taxon>Agaricineae</taxon>
        <taxon>Strophariaceae</taxon>
        <taxon>Hypholoma</taxon>
    </lineage>
</organism>
<name>A0A0D2NE06_HYPSF</name>
<dbReference type="Proteomes" id="UP000054270">
    <property type="component" value="Unassembled WGS sequence"/>
</dbReference>
<evidence type="ECO:0000313" key="2">
    <source>
        <dbReference type="Proteomes" id="UP000054270"/>
    </source>
</evidence>
<gene>
    <name evidence="1" type="ORF">HYPSUDRAFT_149860</name>
</gene>
<sequence length="170" mass="19889">LEHIMIECEASGQKQIWRLATETLAQRNIDITTLSIGEIMGCAMPQYKNSDKKPDTALDRLYTIIMTESMYLIWLIQCEWVLDHGGDQEKINSDSQITARWKQRINRRIRLDQTMATKRAHKWKKVDKKLVLETWRGTLENEENLPEDWIRMRGVLVGTGVDRPPPGRNR</sequence>
<reference evidence="2" key="1">
    <citation type="submission" date="2014-04" db="EMBL/GenBank/DDBJ databases">
        <title>Evolutionary Origins and Diversification of the Mycorrhizal Mutualists.</title>
        <authorList>
            <consortium name="DOE Joint Genome Institute"/>
            <consortium name="Mycorrhizal Genomics Consortium"/>
            <person name="Kohler A."/>
            <person name="Kuo A."/>
            <person name="Nagy L.G."/>
            <person name="Floudas D."/>
            <person name="Copeland A."/>
            <person name="Barry K.W."/>
            <person name="Cichocki N."/>
            <person name="Veneault-Fourrey C."/>
            <person name="LaButti K."/>
            <person name="Lindquist E.A."/>
            <person name="Lipzen A."/>
            <person name="Lundell T."/>
            <person name="Morin E."/>
            <person name="Murat C."/>
            <person name="Riley R."/>
            <person name="Ohm R."/>
            <person name="Sun H."/>
            <person name="Tunlid A."/>
            <person name="Henrissat B."/>
            <person name="Grigoriev I.V."/>
            <person name="Hibbett D.S."/>
            <person name="Martin F."/>
        </authorList>
    </citation>
    <scope>NUCLEOTIDE SEQUENCE [LARGE SCALE GENOMIC DNA]</scope>
    <source>
        <strain evidence="2">FD-334 SS-4</strain>
    </source>
</reference>
<dbReference type="OMA" id="MIECEAS"/>
<feature type="non-terminal residue" evidence="1">
    <location>
        <position position="1"/>
    </location>
</feature>
<evidence type="ECO:0000313" key="1">
    <source>
        <dbReference type="EMBL" id="KJA14866.1"/>
    </source>
</evidence>